<evidence type="ECO:0000259" key="12">
    <source>
        <dbReference type="SMART" id="SM00400"/>
    </source>
</evidence>
<evidence type="ECO:0000256" key="3">
    <source>
        <dbReference type="ARBA" id="ARBA00022679"/>
    </source>
</evidence>
<dbReference type="Gene3D" id="3.90.980.10">
    <property type="entry name" value="DNA primase, catalytic core, N-terminal domain"/>
    <property type="match status" value="1"/>
</dbReference>
<evidence type="ECO:0000256" key="4">
    <source>
        <dbReference type="ARBA" id="ARBA00022695"/>
    </source>
</evidence>
<evidence type="ECO:0000256" key="9">
    <source>
        <dbReference type="ARBA" id="ARBA00022842"/>
    </source>
</evidence>
<keyword evidence="2" id="KW-0240">DNA-directed RNA polymerase</keyword>
<dbReference type="InterPro" id="IPR037068">
    <property type="entry name" value="DNA_primase_core_N_sf"/>
</dbReference>
<evidence type="ECO:0000256" key="1">
    <source>
        <dbReference type="ARBA" id="ARBA00001947"/>
    </source>
</evidence>
<dbReference type="Pfam" id="PF08275">
    <property type="entry name" value="DNAG_N"/>
    <property type="match status" value="1"/>
</dbReference>
<dbReference type="InterPro" id="IPR050219">
    <property type="entry name" value="DnaG_primase"/>
</dbReference>
<keyword evidence="8" id="KW-0862">Zinc</keyword>
<keyword evidence="6" id="KW-0479">Metal-binding</keyword>
<keyword evidence="3" id="KW-0808">Transferase</keyword>
<dbReference type="GO" id="GO:0005737">
    <property type="term" value="C:cytoplasm"/>
    <property type="evidence" value="ECO:0007669"/>
    <property type="project" value="TreeGrafter"/>
</dbReference>
<sequence>VITSFIQLKKRGANFIGFCPFHDEKTPSFSVSPTKGIYKCFGCGKGGNSVSFIMEHEHYSYPEALKFLAEKYNIEVLERELTPEQNIRANDRDSLYVITSFANKFFQDSLWNTEEGKTIGLSYFMERKFSDETIIKFQLGYNPNIKDVFSKYSLKSSYKAKYMIEAGLSIFNNNTAIDRFKGRMIFPIHSFSGRILGFGGRSLKTDKKAKYINSPESLIYIKSKILYGIYFAKQDISKQNNCYVVEGYTDVISLHQAGIKNVVSS</sequence>
<feature type="domain" description="Zinc finger CHC2-type" evidence="12">
    <location>
        <begin position="15"/>
        <end position="69"/>
    </location>
</feature>
<evidence type="ECO:0000313" key="13">
    <source>
        <dbReference type="EMBL" id="SVB21799.1"/>
    </source>
</evidence>
<dbReference type="FunFam" id="3.90.580.10:FF:000001">
    <property type="entry name" value="DNA primase"/>
    <property type="match status" value="1"/>
</dbReference>
<dbReference type="SMART" id="SM00400">
    <property type="entry name" value="ZnF_CHCC"/>
    <property type="match status" value="1"/>
</dbReference>
<evidence type="ECO:0000256" key="7">
    <source>
        <dbReference type="ARBA" id="ARBA00022771"/>
    </source>
</evidence>
<dbReference type="InterPro" id="IPR002694">
    <property type="entry name" value="Znf_CHC2"/>
</dbReference>
<dbReference type="NCBIfam" id="TIGR01391">
    <property type="entry name" value="dnaG"/>
    <property type="match status" value="1"/>
</dbReference>
<keyword evidence="5" id="KW-0235">DNA replication</keyword>
<keyword evidence="4" id="KW-0548">Nucleotidyltransferase</keyword>
<dbReference type="Gene3D" id="3.40.1360.10">
    <property type="match status" value="1"/>
</dbReference>
<keyword evidence="7" id="KW-0863">Zinc-finger</keyword>
<dbReference type="GO" id="GO:0000428">
    <property type="term" value="C:DNA-directed RNA polymerase complex"/>
    <property type="evidence" value="ECO:0007669"/>
    <property type="project" value="UniProtKB-KW"/>
</dbReference>
<dbReference type="Gene3D" id="3.90.580.10">
    <property type="entry name" value="Zinc finger, CHC2-type domain"/>
    <property type="match status" value="1"/>
</dbReference>
<protein>
    <recommendedName>
        <fullName evidence="12">Zinc finger CHC2-type domain-containing protein</fullName>
    </recommendedName>
</protein>
<evidence type="ECO:0000256" key="5">
    <source>
        <dbReference type="ARBA" id="ARBA00022705"/>
    </source>
</evidence>
<dbReference type="InterPro" id="IPR013264">
    <property type="entry name" value="DNAG_N"/>
</dbReference>
<reference evidence="13" key="1">
    <citation type="submission" date="2018-05" db="EMBL/GenBank/DDBJ databases">
        <authorList>
            <person name="Lanie J.A."/>
            <person name="Ng W.-L."/>
            <person name="Kazmierczak K.M."/>
            <person name="Andrzejewski T.M."/>
            <person name="Davidsen T.M."/>
            <person name="Wayne K.J."/>
            <person name="Tettelin H."/>
            <person name="Glass J.I."/>
            <person name="Rusch D."/>
            <person name="Podicherti R."/>
            <person name="Tsui H.-C.T."/>
            <person name="Winkler M.E."/>
        </authorList>
    </citation>
    <scope>NUCLEOTIDE SEQUENCE</scope>
</reference>
<dbReference type="EMBL" id="UINC01033085">
    <property type="protein sequence ID" value="SVB21799.1"/>
    <property type="molecule type" value="Genomic_DNA"/>
</dbReference>
<evidence type="ECO:0000256" key="6">
    <source>
        <dbReference type="ARBA" id="ARBA00022723"/>
    </source>
</evidence>
<dbReference type="SUPFAM" id="SSF57783">
    <property type="entry name" value="Zinc beta-ribbon"/>
    <property type="match status" value="1"/>
</dbReference>
<dbReference type="InterPro" id="IPR036977">
    <property type="entry name" value="DNA_primase_Znf_CHC2"/>
</dbReference>
<name>A0A382C7F9_9ZZZZ</name>
<evidence type="ECO:0000256" key="11">
    <source>
        <dbReference type="ARBA" id="ARBA00023163"/>
    </source>
</evidence>
<dbReference type="InterPro" id="IPR006295">
    <property type="entry name" value="DNA_primase_DnaG"/>
</dbReference>
<dbReference type="Pfam" id="PF01807">
    <property type="entry name" value="Zn_ribbon_DnaG"/>
    <property type="match status" value="1"/>
</dbReference>
<dbReference type="GO" id="GO:0006269">
    <property type="term" value="P:DNA replication, synthesis of primer"/>
    <property type="evidence" value="ECO:0007669"/>
    <property type="project" value="InterPro"/>
</dbReference>
<dbReference type="SUPFAM" id="SSF56731">
    <property type="entry name" value="DNA primase core"/>
    <property type="match status" value="1"/>
</dbReference>
<feature type="non-terminal residue" evidence="13">
    <location>
        <position position="1"/>
    </location>
</feature>
<dbReference type="PANTHER" id="PTHR30313:SF2">
    <property type="entry name" value="DNA PRIMASE"/>
    <property type="match status" value="1"/>
</dbReference>
<dbReference type="PANTHER" id="PTHR30313">
    <property type="entry name" value="DNA PRIMASE"/>
    <property type="match status" value="1"/>
</dbReference>
<keyword evidence="11" id="KW-0804">Transcription</keyword>
<dbReference type="GO" id="GO:0003677">
    <property type="term" value="F:DNA binding"/>
    <property type="evidence" value="ECO:0007669"/>
    <property type="project" value="UniProtKB-KW"/>
</dbReference>
<evidence type="ECO:0000256" key="2">
    <source>
        <dbReference type="ARBA" id="ARBA00022478"/>
    </source>
</evidence>
<proteinExistence type="predicted"/>
<gene>
    <name evidence="13" type="ORF">METZ01_LOCUS174653</name>
</gene>
<dbReference type="GO" id="GO:0008270">
    <property type="term" value="F:zinc ion binding"/>
    <property type="evidence" value="ECO:0007669"/>
    <property type="project" value="UniProtKB-KW"/>
</dbReference>
<dbReference type="GO" id="GO:0003899">
    <property type="term" value="F:DNA-directed RNA polymerase activity"/>
    <property type="evidence" value="ECO:0007669"/>
    <property type="project" value="InterPro"/>
</dbReference>
<accession>A0A382C7F9</accession>
<evidence type="ECO:0000256" key="10">
    <source>
        <dbReference type="ARBA" id="ARBA00023125"/>
    </source>
</evidence>
<dbReference type="AlphaFoldDB" id="A0A382C7F9"/>
<keyword evidence="10" id="KW-0238">DNA-binding</keyword>
<organism evidence="13">
    <name type="scientific">marine metagenome</name>
    <dbReference type="NCBI Taxonomy" id="408172"/>
    <lineage>
        <taxon>unclassified sequences</taxon>
        <taxon>metagenomes</taxon>
        <taxon>ecological metagenomes</taxon>
    </lineage>
</organism>
<comment type="cofactor">
    <cofactor evidence="1">
        <name>Zn(2+)</name>
        <dbReference type="ChEBI" id="CHEBI:29105"/>
    </cofactor>
</comment>
<feature type="non-terminal residue" evidence="13">
    <location>
        <position position="265"/>
    </location>
</feature>
<evidence type="ECO:0000256" key="8">
    <source>
        <dbReference type="ARBA" id="ARBA00022833"/>
    </source>
</evidence>
<keyword evidence="9" id="KW-0460">Magnesium</keyword>